<proteinExistence type="predicted"/>
<dbReference type="EMBL" id="LAZR01003558">
    <property type="protein sequence ID" value="KKN17085.1"/>
    <property type="molecule type" value="Genomic_DNA"/>
</dbReference>
<dbReference type="AlphaFoldDB" id="A0A0F9NC67"/>
<protein>
    <submittedName>
        <fullName evidence="1">Uncharacterized protein</fullName>
    </submittedName>
</protein>
<reference evidence="1" key="1">
    <citation type="journal article" date="2015" name="Nature">
        <title>Complex archaea that bridge the gap between prokaryotes and eukaryotes.</title>
        <authorList>
            <person name="Spang A."/>
            <person name="Saw J.H."/>
            <person name="Jorgensen S.L."/>
            <person name="Zaremba-Niedzwiedzka K."/>
            <person name="Martijn J."/>
            <person name="Lind A.E."/>
            <person name="van Eijk R."/>
            <person name="Schleper C."/>
            <person name="Guy L."/>
            <person name="Ettema T.J."/>
        </authorList>
    </citation>
    <scope>NUCLEOTIDE SEQUENCE</scope>
</reference>
<dbReference type="Gene3D" id="1.10.10.10">
    <property type="entry name" value="Winged helix-like DNA-binding domain superfamily/Winged helix DNA-binding domain"/>
    <property type="match status" value="1"/>
</dbReference>
<name>A0A0F9NC67_9ZZZZ</name>
<accession>A0A0F9NC67</accession>
<dbReference type="InterPro" id="IPR046484">
    <property type="entry name" value="DUF6577"/>
</dbReference>
<dbReference type="InterPro" id="IPR036388">
    <property type="entry name" value="WH-like_DNA-bd_sf"/>
</dbReference>
<comment type="caution">
    <text evidence="1">The sequence shown here is derived from an EMBL/GenBank/DDBJ whole genome shotgun (WGS) entry which is preliminary data.</text>
</comment>
<organism evidence="1">
    <name type="scientific">marine sediment metagenome</name>
    <dbReference type="NCBI Taxonomy" id="412755"/>
    <lineage>
        <taxon>unclassified sequences</taxon>
        <taxon>metagenomes</taxon>
        <taxon>ecological metagenomes</taxon>
    </lineage>
</organism>
<dbReference type="SUPFAM" id="SSF46785">
    <property type="entry name" value="Winged helix' DNA-binding domain"/>
    <property type="match status" value="1"/>
</dbReference>
<gene>
    <name evidence="1" type="ORF">LCGC14_0969400</name>
</gene>
<dbReference type="InterPro" id="IPR036390">
    <property type="entry name" value="WH_DNA-bd_sf"/>
</dbReference>
<sequence length="256" mass="30833">MQNSSIPEKIKNSVINSNQFITSDDLAQEFNIKKRTALNYLSRLEREGKLTRIGRDGYINSQKTKLKLEIDPEIERIHNFIKDSSPYLDFKIWSIFNLKNFFHNIPIKNYIFIETKELFELKSIKDRLFEQNFESLINPKLTDFEEVFYRKEIPIFLFKRKNQYGIVKIKEIETAISERCVLDLYYYVTRRHLNFPIDELKDIMTNMIQTGEFNFSFAMRYARIRNIEFEILLIFLKLKENLPNYIPSKFLNKHLP</sequence>
<evidence type="ECO:0000313" key="1">
    <source>
        <dbReference type="EMBL" id="KKN17085.1"/>
    </source>
</evidence>
<dbReference type="Pfam" id="PF20217">
    <property type="entry name" value="DUF6577"/>
    <property type="match status" value="1"/>
</dbReference>